<evidence type="ECO:0000256" key="5">
    <source>
        <dbReference type="ARBA" id="ARBA00022553"/>
    </source>
</evidence>
<dbReference type="InterPro" id="IPR034907">
    <property type="entry name" value="NDK-like_dom"/>
</dbReference>
<keyword evidence="6 13" id="KW-0808">Transferase</keyword>
<comment type="cofactor">
    <cofactor evidence="1 13">
        <name>Mg(2+)</name>
        <dbReference type="ChEBI" id="CHEBI:18420"/>
    </cofactor>
</comment>
<dbReference type="GO" id="GO:0006228">
    <property type="term" value="P:UTP biosynthetic process"/>
    <property type="evidence" value="ECO:0007669"/>
    <property type="project" value="UniProtKB-UniRule"/>
</dbReference>
<feature type="binding site" evidence="13 14">
    <location>
        <position position="87"/>
    </location>
    <ligand>
        <name>ATP</name>
        <dbReference type="ChEBI" id="CHEBI:30616"/>
    </ligand>
</feature>
<dbReference type="InterPro" id="IPR023005">
    <property type="entry name" value="Nucleoside_diP_kinase_AS"/>
</dbReference>
<dbReference type="GO" id="GO:0006241">
    <property type="term" value="P:CTP biosynthetic process"/>
    <property type="evidence" value="ECO:0007669"/>
    <property type="project" value="UniProtKB-UniRule"/>
</dbReference>
<dbReference type="Pfam" id="PF00334">
    <property type="entry name" value="NDK"/>
    <property type="match status" value="1"/>
</dbReference>
<dbReference type="OrthoDB" id="9801161at2"/>
<dbReference type="KEGG" id="mri:Mal4_13450"/>
<keyword evidence="10 13" id="KW-0067">ATP-binding</keyword>
<keyword evidence="8 13" id="KW-0547">Nucleotide-binding</keyword>
<dbReference type="SMART" id="SM00562">
    <property type="entry name" value="NDK"/>
    <property type="match status" value="1"/>
</dbReference>
<evidence type="ECO:0000256" key="4">
    <source>
        <dbReference type="ARBA" id="ARBA00017632"/>
    </source>
</evidence>
<dbReference type="RefSeq" id="WP_145367713.1">
    <property type="nucleotide sequence ID" value="NZ_CP036275.1"/>
</dbReference>
<dbReference type="Gene3D" id="3.30.70.141">
    <property type="entry name" value="Nucleoside diphosphate kinase-like domain"/>
    <property type="match status" value="1"/>
</dbReference>
<reference evidence="18 19" key="1">
    <citation type="submission" date="2019-02" db="EMBL/GenBank/DDBJ databases">
        <title>Deep-cultivation of Planctomycetes and their phenomic and genomic characterization uncovers novel biology.</title>
        <authorList>
            <person name="Wiegand S."/>
            <person name="Jogler M."/>
            <person name="Boedeker C."/>
            <person name="Pinto D."/>
            <person name="Vollmers J."/>
            <person name="Rivas-Marin E."/>
            <person name="Kohn T."/>
            <person name="Peeters S.H."/>
            <person name="Heuer A."/>
            <person name="Rast P."/>
            <person name="Oberbeckmann S."/>
            <person name="Bunk B."/>
            <person name="Jeske O."/>
            <person name="Meyerdierks A."/>
            <person name="Storesund J.E."/>
            <person name="Kallscheuer N."/>
            <person name="Luecker S."/>
            <person name="Lage O.M."/>
            <person name="Pohl T."/>
            <person name="Merkel B.J."/>
            <person name="Hornburger P."/>
            <person name="Mueller R.-W."/>
            <person name="Bruemmer F."/>
            <person name="Labrenz M."/>
            <person name="Spormann A.M."/>
            <person name="Op den Camp H."/>
            <person name="Overmann J."/>
            <person name="Amann R."/>
            <person name="Jetten M.S.M."/>
            <person name="Mascher T."/>
            <person name="Medema M.H."/>
            <person name="Devos D.P."/>
            <person name="Kaster A.-K."/>
            <person name="Ovreas L."/>
            <person name="Rohde M."/>
            <person name="Galperin M.Y."/>
            <person name="Jogler C."/>
        </authorList>
    </citation>
    <scope>NUCLEOTIDE SEQUENCE [LARGE SCALE GENOMIC DNA]</scope>
    <source>
        <strain evidence="18 19">Mal4</strain>
    </source>
</reference>
<evidence type="ECO:0000256" key="7">
    <source>
        <dbReference type="ARBA" id="ARBA00022723"/>
    </source>
</evidence>
<organism evidence="18 19">
    <name type="scientific">Maioricimonas rarisocia</name>
    <dbReference type="NCBI Taxonomy" id="2528026"/>
    <lineage>
        <taxon>Bacteria</taxon>
        <taxon>Pseudomonadati</taxon>
        <taxon>Planctomycetota</taxon>
        <taxon>Planctomycetia</taxon>
        <taxon>Planctomycetales</taxon>
        <taxon>Planctomycetaceae</taxon>
        <taxon>Maioricimonas</taxon>
    </lineage>
</organism>
<proteinExistence type="inferred from homology"/>
<keyword evidence="7 13" id="KW-0479">Metal-binding</keyword>
<dbReference type="EC" id="2.7.4.6" evidence="3 13"/>
<gene>
    <name evidence="13 18" type="primary">ndk</name>
    <name evidence="18" type="ORF">Mal4_13450</name>
</gene>
<dbReference type="PRINTS" id="PR01243">
    <property type="entry name" value="NUCDPKINASE"/>
</dbReference>
<evidence type="ECO:0000256" key="12">
    <source>
        <dbReference type="ARBA" id="ARBA00023080"/>
    </source>
</evidence>
<feature type="domain" description="Nucleoside diphosphate kinase-like" evidence="17">
    <location>
        <begin position="3"/>
        <end position="140"/>
    </location>
</feature>
<evidence type="ECO:0000256" key="13">
    <source>
        <dbReference type="HAMAP-Rule" id="MF_00451"/>
    </source>
</evidence>
<feature type="binding site" evidence="13 14">
    <location>
        <position position="93"/>
    </location>
    <ligand>
        <name>ATP</name>
        <dbReference type="ChEBI" id="CHEBI:30616"/>
    </ligand>
</feature>
<dbReference type="PROSITE" id="PS51374">
    <property type="entry name" value="NDPK_LIKE"/>
    <property type="match status" value="1"/>
</dbReference>
<evidence type="ECO:0000256" key="16">
    <source>
        <dbReference type="RuleBase" id="RU004013"/>
    </source>
</evidence>
<dbReference type="FunFam" id="3.30.70.141:FF:000003">
    <property type="entry name" value="Nucleoside diphosphate kinase"/>
    <property type="match status" value="1"/>
</dbReference>
<comment type="subunit">
    <text evidence="13">Homotetramer.</text>
</comment>
<evidence type="ECO:0000259" key="17">
    <source>
        <dbReference type="SMART" id="SM00562"/>
    </source>
</evidence>
<evidence type="ECO:0000256" key="15">
    <source>
        <dbReference type="RuleBase" id="RU004011"/>
    </source>
</evidence>
<sequence>MAAERTLILFKPDAVQRRLCGRLLTRIEERGLKIVGLKMLQVTPELSREHYAEHVEKPFYPQLEEFITSAPVIALCVEGPEAIQVMRGMMGKTNGRESAPGTIRGDYGVSRQMNLIHGSDGPEAAAREIGIYFSDSELFDYDPTLAPWTCADDEL</sequence>
<dbReference type="NCBIfam" id="NF001908">
    <property type="entry name" value="PRK00668.1"/>
    <property type="match status" value="1"/>
</dbReference>
<evidence type="ECO:0000256" key="10">
    <source>
        <dbReference type="ARBA" id="ARBA00022840"/>
    </source>
</evidence>
<keyword evidence="9 13" id="KW-0418">Kinase</keyword>
<keyword evidence="19" id="KW-1185">Reference proteome</keyword>
<comment type="subcellular location">
    <subcellularLocation>
        <location evidence="13">Cytoplasm</location>
    </subcellularLocation>
</comment>
<evidence type="ECO:0000256" key="14">
    <source>
        <dbReference type="PROSITE-ProRule" id="PRU00706"/>
    </source>
</evidence>
<keyword evidence="11 13" id="KW-0460">Magnesium</keyword>
<evidence type="ECO:0000256" key="1">
    <source>
        <dbReference type="ARBA" id="ARBA00001946"/>
    </source>
</evidence>
<keyword evidence="12 13" id="KW-0546">Nucleotide metabolism</keyword>
<feature type="binding site" evidence="13 14">
    <location>
        <position position="104"/>
    </location>
    <ligand>
        <name>ATP</name>
        <dbReference type="ChEBI" id="CHEBI:30616"/>
    </ligand>
</feature>
<feature type="binding site" evidence="13 14">
    <location>
        <position position="11"/>
    </location>
    <ligand>
        <name>ATP</name>
        <dbReference type="ChEBI" id="CHEBI:30616"/>
    </ligand>
</feature>
<evidence type="ECO:0000256" key="11">
    <source>
        <dbReference type="ARBA" id="ARBA00022842"/>
    </source>
</evidence>
<dbReference type="InterPro" id="IPR001564">
    <property type="entry name" value="Nucleoside_diP_kinase"/>
</dbReference>
<dbReference type="GO" id="GO:0046872">
    <property type="term" value="F:metal ion binding"/>
    <property type="evidence" value="ECO:0007669"/>
    <property type="project" value="UniProtKB-KW"/>
</dbReference>
<dbReference type="EMBL" id="CP036275">
    <property type="protein sequence ID" value="QDU37042.1"/>
    <property type="molecule type" value="Genomic_DNA"/>
</dbReference>
<comment type="similarity">
    <text evidence="2 13 14 15">Belongs to the NDK family.</text>
</comment>
<dbReference type="PROSITE" id="PS00469">
    <property type="entry name" value="NDPK"/>
    <property type="match status" value="1"/>
</dbReference>
<evidence type="ECO:0000256" key="3">
    <source>
        <dbReference type="ARBA" id="ARBA00012966"/>
    </source>
</evidence>
<protein>
    <recommendedName>
        <fullName evidence="4 13">Nucleoside diphosphate kinase</fullName>
        <shortName evidence="13">NDK</shortName>
        <shortName evidence="13">NDP kinase</shortName>
        <ecNumber evidence="3 13">2.7.4.6</ecNumber>
    </recommendedName>
    <alternativeName>
        <fullName evidence="13">Nucleoside-2-P kinase</fullName>
    </alternativeName>
</protein>
<dbReference type="GO" id="GO:0005737">
    <property type="term" value="C:cytoplasm"/>
    <property type="evidence" value="ECO:0007669"/>
    <property type="project" value="UniProtKB-SubCell"/>
</dbReference>
<evidence type="ECO:0000256" key="9">
    <source>
        <dbReference type="ARBA" id="ARBA00022777"/>
    </source>
</evidence>
<keyword evidence="13" id="KW-0963">Cytoplasm</keyword>
<dbReference type="AlphaFoldDB" id="A0A517Z3H9"/>
<dbReference type="Proteomes" id="UP000320496">
    <property type="component" value="Chromosome"/>
</dbReference>
<keyword evidence="5 13" id="KW-0597">Phosphoprotein</keyword>
<dbReference type="GO" id="GO:0004550">
    <property type="term" value="F:nucleoside diphosphate kinase activity"/>
    <property type="evidence" value="ECO:0007669"/>
    <property type="project" value="UniProtKB-UniRule"/>
</dbReference>
<dbReference type="InterPro" id="IPR036850">
    <property type="entry name" value="NDK-like_dom_sf"/>
</dbReference>
<feature type="active site" description="Pros-phosphohistidine intermediate" evidence="13 14">
    <location>
        <position position="117"/>
    </location>
</feature>
<dbReference type="SUPFAM" id="SSF54919">
    <property type="entry name" value="Nucleoside diphosphate kinase, NDK"/>
    <property type="match status" value="1"/>
</dbReference>
<evidence type="ECO:0000256" key="8">
    <source>
        <dbReference type="ARBA" id="ARBA00022741"/>
    </source>
</evidence>
<accession>A0A517Z3H9</accession>
<comment type="function">
    <text evidence="13">Major role in the synthesis of nucleoside triphosphates other than ATP. The ATP gamma phosphate is transferred to the NDP beta phosphate via a ping-pong mechanism, using a phosphorylated active-site intermediate.</text>
</comment>
<feature type="binding site" evidence="13 14">
    <location>
        <position position="114"/>
    </location>
    <ligand>
        <name>ATP</name>
        <dbReference type="ChEBI" id="CHEBI:30616"/>
    </ligand>
</feature>
<name>A0A517Z3H9_9PLAN</name>
<dbReference type="GO" id="GO:0006183">
    <property type="term" value="P:GTP biosynthetic process"/>
    <property type="evidence" value="ECO:0007669"/>
    <property type="project" value="UniProtKB-UniRule"/>
</dbReference>
<evidence type="ECO:0000256" key="6">
    <source>
        <dbReference type="ARBA" id="ARBA00022679"/>
    </source>
</evidence>
<comment type="catalytic activity">
    <reaction evidence="13 16">
        <text>a 2'-deoxyribonucleoside 5'-diphosphate + ATP = a 2'-deoxyribonucleoside 5'-triphosphate + ADP</text>
        <dbReference type="Rhea" id="RHEA:44640"/>
        <dbReference type="ChEBI" id="CHEBI:30616"/>
        <dbReference type="ChEBI" id="CHEBI:61560"/>
        <dbReference type="ChEBI" id="CHEBI:73316"/>
        <dbReference type="ChEBI" id="CHEBI:456216"/>
        <dbReference type="EC" id="2.7.4.6"/>
    </reaction>
</comment>
<dbReference type="CDD" id="cd04413">
    <property type="entry name" value="NDPk_I"/>
    <property type="match status" value="1"/>
</dbReference>
<dbReference type="HAMAP" id="MF_00451">
    <property type="entry name" value="NDP_kinase"/>
    <property type="match status" value="1"/>
</dbReference>
<evidence type="ECO:0000256" key="2">
    <source>
        <dbReference type="ARBA" id="ARBA00008142"/>
    </source>
</evidence>
<dbReference type="PANTHER" id="PTHR11349">
    <property type="entry name" value="NUCLEOSIDE DIPHOSPHATE KINASE"/>
    <property type="match status" value="1"/>
</dbReference>
<dbReference type="GO" id="GO:0005524">
    <property type="term" value="F:ATP binding"/>
    <property type="evidence" value="ECO:0007669"/>
    <property type="project" value="UniProtKB-UniRule"/>
</dbReference>
<feature type="binding site" evidence="13 14">
    <location>
        <position position="59"/>
    </location>
    <ligand>
        <name>ATP</name>
        <dbReference type="ChEBI" id="CHEBI:30616"/>
    </ligand>
</feature>
<comment type="catalytic activity">
    <reaction evidence="13">
        <text>a ribonucleoside 5'-diphosphate + ATP = a ribonucleoside 5'-triphosphate + ADP</text>
        <dbReference type="Rhea" id="RHEA:18113"/>
        <dbReference type="ChEBI" id="CHEBI:30616"/>
        <dbReference type="ChEBI" id="CHEBI:57930"/>
        <dbReference type="ChEBI" id="CHEBI:61557"/>
        <dbReference type="ChEBI" id="CHEBI:456216"/>
        <dbReference type="EC" id="2.7.4.6"/>
    </reaction>
</comment>
<evidence type="ECO:0000313" key="19">
    <source>
        <dbReference type="Proteomes" id="UP000320496"/>
    </source>
</evidence>
<evidence type="ECO:0000313" key="18">
    <source>
        <dbReference type="EMBL" id="QDU37042.1"/>
    </source>
</evidence>